<gene>
    <name evidence="4" type="ORF">ACHE_50865A</name>
</gene>
<dbReference type="InterPro" id="IPR046623">
    <property type="entry name" value="DUF6536"/>
</dbReference>
<dbReference type="PANTHER" id="PTHR35395:SF1">
    <property type="entry name" value="DUF6536 DOMAIN-CONTAINING PROTEIN"/>
    <property type="match status" value="1"/>
</dbReference>
<feature type="transmembrane region" description="Helical" evidence="2">
    <location>
        <begin position="666"/>
        <end position="690"/>
    </location>
</feature>
<evidence type="ECO:0000256" key="1">
    <source>
        <dbReference type="SAM" id="MobiDB-lite"/>
    </source>
</evidence>
<keyword evidence="2" id="KW-0472">Membrane</keyword>
<reference evidence="4" key="1">
    <citation type="submission" date="2021-01" db="EMBL/GenBank/DDBJ databases">
        <authorList>
            <consortium name="Aspergillus chevalieri M1 genome sequencing consortium"/>
            <person name="Kazuki M."/>
            <person name="Futagami T."/>
        </authorList>
    </citation>
    <scope>NUCLEOTIDE SEQUENCE</scope>
    <source>
        <strain evidence="4">M1</strain>
    </source>
</reference>
<feature type="transmembrane region" description="Helical" evidence="2">
    <location>
        <begin position="602"/>
        <end position="620"/>
    </location>
</feature>
<feature type="region of interest" description="Disordered" evidence="1">
    <location>
        <begin position="772"/>
        <end position="820"/>
    </location>
</feature>
<accession>A0A7R7VRV8</accession>
<feature type="domain" description="DUF6536" evidence="3">
    <location>
        <begin position="88"/>
        <end position="243"/>
    </location>
</feature>
<dbReference type="Pfam" id="PF20163">
    <property type="entry name" value="DUF6536"/>
    <property type="match status" value="1"/>
</dbReference>
<keyword evidence="5" id="KW-1185">Reference proteome</keyword>
<reference evidence="4" key="2">
    <citation type="submission" date="2021-02" db="EMBL/GenBank/DDBJ databases">
        <title>Aspergillus chevalieri M1 genome sequence.</title>
        <authorList>
            <person name="Kadooka C."/>
            <person name="Mori K."/>
            <person name="Futagami T."/>
        </authorList>
    </citation>
    <scope>NUCLEOTIDE SEQUENCE</scope>
    <source>
        <strain evidence="4">M1</strain>
    </source>
</reference>
<dbReference type="EMBL" id="AP024420">
    <property type="protein sequence ID" value="BCR89667.1"/>
    <property type="molecule type" value="Genomic_DNA"/>
</dbReference>
<dbReference type="RefSeq" id="XP_043138189.1">
    <property type="nucleotide sequence ID" value="XM_043280628.1"/>
</dbReference>
<evidence type="ECO:0000313" key="4">
    <source>
        <dbReference type="EMBL" id="BCR89667.1"/>
    </source>
</evidence>
<evidence type="ECO:0000313" key="5">
    <source>
        <dbReference type="Proteomes" id="UP000637239"/>
    </source>
</evidence>
<feature type="transmembrane region" description="Helical" evidence="2">
    <location>
        <begin position="710"/>
        <end position="731"/>
    </location>
</feature>
<feature type="transmembrane region" description="Helical" evidence="2">
    <location>
        <begin position="533"/>
        <end position="558"/>
    </location>
</feature>
<dbReference type="Proteomes" id="UP000637239">
    <property type="component" value="Chromosome 5"/>
</dbReference>
<dbReference type="KEGG" id="ache:ACHE_50865A"/>
<feature type="transmembrane region" description="Helical" evidence="2">
    <location>
        <begin position="148"/>
        <end position="165"/>
    </location>
</feature>
<feature type="compositionally biased region" description="Polar residues" evidence="1">
    <location>
        <begin position="772"/>
        <end position="799"/>
    </location>
</feature>
<evidence type="ECO:0000256" key="2">
    <source>
        <dbReference type="SAM" id="Phobius"/>
    </source>
</evidence>
<feature type="transmembrane region" description="Helical" evidence="2">
    <location>
        <begin position="442"/>
        <end position="462"/>
    </location>
</feature>
<sequence>MGEPLSPSDSVKRRWNWPFDKAKHGHLLHRSKDRMDIQEYELGRTCRSSDSNKSSTSLTSKFVSFLPRGFANRIDRRVKQERSQQREWAVGVLISAYSACAVLFLNIVLTIIAVSMSYPKFGVQDFSSSILYQGKCSTSGNWARGLHLLSNVLGTIMLVASNYCMQCLCSPSRQDIEVAHAQRKWLNIGASSIRNFRYIDRRRVVLWMVLLLSSLPVHLLYNSTVFSALGTREYGVLLASANFDFNNPPNHGSDAGCFEQNISMNMSTFYSEVPKFERLDTQKCINTYAADYIADRGTLILVTNNVTADNGSLRWVSMGNSPQQYSSYSFLWMCQSEPNYPQFIHDDTPGERNCEKFPCQKECKRGDCETVCLGDWSVSSMPWSDPLLSSNMSYSTNSSWAKDSATQNAGATCALDSVRADSFPALSVDYCLSQKVEEECQLLFSLPICIIVILCNIVKIVCMFMTAHDPRKEIFLTVGDAISSFLSRPDMTTEGNCLLSKNLVSMGRSSWERSSKPAKLQPRRKRWRDAVGGPFFAVTIVFCLLLLLMSSVLFYLGVMTLRAKGQSIKPTELWKLGFGTITSTAIIRFCDNPSNCSGTIPMALLANIPQIIISVAYFLYNNMLTTMLLAAEYNDYAIERKPLRVSWAKGLQRSTYYLSLPYRYSIPLMICNTILHWLVSQSFFFVEVVLYDMAGKLTAERLIACGYSPIALMVAILLGFVMVCIILGMGFRRFRTNMPLAVSCSAAISAACHPPPGDNDHALKPVMWGETSAPQVDSSSNGEIATRSVSQPDTRQYSSVKKPLHRANESQTELLGKGNGFEDDGEAIAPVVSSPYTGSCFSDEGNPCADQAKSHVNLLGESLGVGGRRFSEYGHCSFSSLEVSTPSTERLYL</sequence>
<dbReference type="PANTHER" id="PTHR35395">
    <property type="entry name" value="DUF6536 DOMAIN-CONTAINING PROTEIN"/>
    <property type="match status" value="1"/>
</dbReference>
<protein>
    <recommendedName>
        <fullName evidence="3">DUF6536 domain-containing protein</fullName>
    </recommendedName>
</protein>
<proteinExistence type="predicted"/>
<dbReference type="AlphaFoldDB" id="A0A7R7VRV8"/>
<evidence type="ECO:0000259" key="3">
    <source>
        <dbReference type="Pfam" id="PF20163"/>
    </source>
</evidence>
<keyword evidence="2" id="KW-1133">Transmembrane helix</keyword>
<name>A0A7R7VRV8_ASPCH</name>
<feature type="transmembrane region" description="Helical" evidence="2">
    <location>
        <begin position="88"/>
        <end position="114"/>
    </location>
</feature>
<organism evidence="4 5">
    <name type="scientific">Aspergillus chevalieri</name>
    <name type="common">Eurotium chevalieri</name>
    <dbReference type="NCBI Taxonomy" id="182096"/>
    <lineage>
        <taxon>Eukaryota</taxon>
        <taxon>Fungi</taxon>
        <taxon>Dikarya</taxon>
        <taxon>Ascomycota</taxon>
        <taxon>Pezizomycotina</taxon>
        <taxon>Eurotiomycetes</taxon>
        <taxon>Eurotiomycetidae</taxon>
        <taxon>Eurotiales</taxon>
        <taxon>Aspergillaceae</taxon>
        <taxon>Aspergillus</taxon>
        <taxon>Aspergillus subgen. Aspergillus</taxon>
    </lineage>
</organism>
<dbReference type="GeneID" id="66984025"/>
<keyword evidence="2" id="KW-0812">Transmembrane</keyword>
<feature type="transmembrane region" description="Helical" evidence="2">
    <location>
        <begin position="204"/>
        <end position="221"/>
    </location>
</feature>